<proteinExistence type="predicted"/>
<dbReference type="InterPro" id="IPR039424">
    <property type="entry name" value="SBP_5"/>
</dbReference>
<sequence length="673" mass="76455">MRSLKSKGNWINRREFMRVSGVATAGLVAVACGAGGEPEAEMAAEPAADEAPAEEAAPAASGSMYSEAPMLAEMVAAGDLPPVDERLPASPAVLEAVEQVGKFGGTIRRGFKGVSDRWGPTKMQNESLTWYNMDLTLRPNMVESWETNADATEWTFHLREGLKWSDGSPFDSDSFMWWYENHFSNEDLTPAVSIRWGTGTPRVPMVVSAPDNNTVMMTFEHPKPLFAFDVTRSHCFSPGHYMQQFHIDLTEDKAALEAQIDEAGVDSWDQYYVDRNWWYLNPDRPNIGPWLSKNELSSELFLMERNPYFWQVDEEGQQLPYIDKVTHRLFDTNDVFNLRVINGEVDFQARHIQTGNFTLYKENEDAGDYRVVIGTSTRHEVVTPNQGAQDPRVRELFENRDVRIAMSLAVDRDGLNELVWDGLLTPRQYSPLDQSPQFYQKLTDAYAGYDPDRANQLLDDAGYAERDSDGFRLWKDGSGETLSFIIEGTSQPGTPEEDSVLTIIKYYAEIGLKATYKGMERSLYTEHWSANTQDAVYWGGYRDLLPILTPSPWIGTELDRPWAGAYGRWKVDENDANGEPPPDGHFLWKIWEIWDQVSAEPDPAKRDELFYQILDIWAEEIPIVGYLGQSPALIIMKNKMFNYVSGQPVNDGLEDEHFLNPQLLSWEDPENHM</sequence>
<name>A0A6B0YTE4_9CHLR</name>
<feature type="domain" description="Solute-binding protein family 5" evidence="2">
    <location>
        <begin position="137"/>
        <end position="544"/>
    </location>
</feature>
<dbReference type="CDD" id="cd08500">
    <property type="entry name" value="PBP2_NikA_DppA_OppA_like_4"/>
    <property type="match status" value="1"/>
</dbReference>
<dbReference type="PROSITE" id="PS51257">
    <property type="entry name" value="PROKAR_LIPOPROTEIN"/>
    <property type="match status" value="1"/>
</dbReference>
<dbReference type="InterPro" id="IPR000914">
    <property type="entry name" value="SBP_5_dom"/>
</dbReference>
<dbReference type="GO" id="GO:1904680">
    <property type="term" value="F:peptide transmembrane transporter activity"/>
    <property type="evidence" value="ECO:0007669"/>
    <property type="project" value="TreeGrafter"/>
</dbReference>
<dbReference type="PANTHER" id="PTHR30290">
    <property type="entry name" value="PERIPLASMIC BINDING COMPONENT OF ABC TRANSPORTER"/>
    <property type="match status" value="1"/>
</dbReference>
<dbReference type="PANTHER" id="PTHR30290:SF62">
    <property type="entry name" value="OLIGOPEPTIDE ABC TRANSPORTER, PERIPLASMIC OLIGOPEPTIDE-BINDING PROTEIN"/>
    <property type="match status" value="1"/>
</dbReference>
<dbReference type="InterPro" id="IPR006311">
    <property type="entry name" value="TAT_signal"/>
</dbReference>
<dbReference type="AlphaFoldDB" id="A0A6B0YTE4"/>
<evidence type="ECO:0000313" key="3">
    <source>
        <dbReference type="EMBL" id="MXY92728.1"/>
    </source>
</evidence>
<accession>A0A6B0YTE4</accession>
<dbReference type="GO" id="GO:0015833">
    <property type="term" value="P:peptide transport"/>
    <property type="evidence" value="ECO:0007669"/>
    <property type="project" value="TreeGrafter"/>
</dbReference>
<dbReference type="Gene3D" id="3.40.190.10">
    <property type="entry name" value="Periplasmic binding protein-like II"/>
    <property type="match status" value="1"/>
</dbReference>
<gene>
    <name evidence="3" type="ORF">F4Y42_04675</name>
</gene>
<evidence type="ECO:0000256" key="1">
    <source>
        <dbReference type="SAM" id="MobiDB-lite"/>
    </source>
</evidence>
<comment type="caution">
    <text evidence="3">The sequence shown here is derived from an EMBL/GenBank/DDBJ whole genome shotgun (WGS) entry which is preliminary data.</text>
</comment>
<feature type="region of interest" description="Disordered" evidence="1">
    <location>
        <begin position="40"/>
        <end position="62"/>
    </location>
</feature>
<evidence type="ECO:0000259" key="2">
    <source>
        <dbReference type="Pfam" id="PF00496"/>
    </source>
</evidence>
<dbReference type="Gene3D" id="3.10.105.10">
    <property type="entry name" value="Dipeptide-binding Protein, Domain 3"/>
    <property type="match status" value="1"/>
</dbReference>
<protein>
    <submittedName>
        <fullName evidence="3">ABC transporter substrate-binding protein</fullName>
    </submittedName>
</protein>
<feature type="compositionally biased region" description="Acidic residues" evidence="1">
    <location>
        <begin position="40"/>
        <end position="53"/>
    </location>
</feature>
<dbReference type="PROSITE" id="PS51318">
    <property type="entry name" value="TAT"/>
    <property type="match status" value="1"/>
</dbReference>
<dbReference type="SUPFAM" id="SSF53850">
    <property type="entry name" value="Periplasmic binding protein-like II"/>
    <property type="match status" value="1"/>
</dbReference>
<dbReference type="EMBL" id="VXRG01000040">
    <property type="protein sequence ID" value="MXY92728.1"/>
    <property type="molecule type" value="Genomic_DNA"/>
</dbReference>
<reference evidence="3" key="1">
    <citation type="submission" date="2019-09" db="EMBL/GenBank/DDBJ databases">
        <title>Characterisation of the sponge microbiome using genome-centric metagenomics.</title>
        <authorList>
            <person name="Engelberts J.P."/>
            <person name="Robbins S.J."/>
            <person name="De Goeij J.M."/>
            <person name="Aranda M."/>
            <person name="Bell S.C."/>
            <person name="Webster N.S."/>
        </authorList>
    </citation>
    <scope>NUCLEOTIDE SEQUENCE</scope>
    <source>
        <strain evidence="3">SB0664_bin_27</strain>
    </source>
</reference>
<organism evidence="3">
    <name type="scientific">Caldilineaceae bacterium SB0664_bin_27</name>
    <dbReference type="NCBI Taxonomy" id="2605260"/>
    <lineage>
        <taxon>Bacteria</taxon>
        <taxon>Bacillati</taxon>
        <taxon>Chloroflexota</taxon>
        <taxon>Caldilineae</taxon>
        <taxon>Caldilineales</taxon>
        <taxon>Caldilineaceae</taxon>
    </lineage>
</organism>
<dbReference type="Pfam" id="PF00496">
    <property type="entry name" value="SBP_bac_5"/>
    <property type="match status" value="1"/>
</dbReference>